<dbReference type="EMBL" id="AP018586">
    <property type="protein sequence ID" value="BBD91539.1"/>
    <property type="molecule type" value="Genomic_DNA"/>
</dbReference>
<dbReference type="PANTHER" id="PTHR42954:SF1">
    <property type="entry name" value="FERROUS IRON TRANSPORTER FEOA DOMAIN-CONTAINING PROTEIN"/>
    <property type="match status" value="1"/>
</dbReference>
<proteinExistence type="predicted"/>
<dbReference type="Pfam" id="PF04023">
    <property type="entry name" value="FeoA"/>
    <property type="match status" value="1"/>
</dbReference>
<organism evidence="3 4">
    <name type="scientific">Staphylococcus caprae</name>
    <dbReference type="NCBI Taxonomy" id="29380"/>
    <lineage>
        <taxon>Bacteria</taxon>
        <taxon>Bacillati</taxon>
        <taxon>Bacillota</taxon>
        <taxon>Bacilli</taxon>
        <taxon>Bacillales</taxon>
        <taxon>Staphylococcaceae</taxon>
        <taxon>Staphylococcus</taxon>
    </lineage>
</organism>
<dbReference type="Gene3D" id="2.30.30.90">
    <property type="match status" value="1"/>
</dbReference>
<evidence type="ECO:0000313" key="4">
    <source>
        <dbReference type="Proteomes" id="UP000274772"/>
    </source>
</evidence>
<dbReference type="PANTHER" id="PTHR42954">
    <property type="entry name" value="FE(2+) TRANSPORT PROTEIN A"/>
    <property type="match status" value="1"/>
</dbReference>
<dbReference type="SMART" id="SM00899">
    <property type="entry name" value="FeoA"/>
    <property type="match status" value="1"/>
</dbReference>
<feature type="domain" description="Ferrous iron transporter FeoA-like" evidence="2">
    <location>
        <begin position="2"/>
        <end position="75"/>
    </location>
</feature>
<dbReference type="RefSeq" id="WP_037541676.1">
    <property type="nucleotide sequence ID" value="NZ_AP018585.1"/>
</dbReference>
<dbReference type="InterPro" id="IPR007167">
    <property type="entry name" value="Fe-transptr_FeoA-like"/>
</dbReference>
<dbReference type="InterPro" id="IPR052713">
    <property type="entry name" value="FeoA"/>
</dbReference>
<protein>
    <submittedName>
        <fullName evidence="3">FeoA family protein</fullName>
    </submittedName>
</protein>
<dbReference type="Proteomes" id="UP000274772">
    <property type="component" value="Chromosome"/>
</dbReference>
<sequence>MLNVKNGLKDKKYRIKHIGITNKKMLYRLGAMGVTKGSEISIKQQCLLNGPSIVEINGQYLSIRQSDARLIALED</sequence>
<reference evidence="3 4" key="1">
    <citation type="submission" date="2018-05" db="EMBL/GenBank/DDBJ databases">
        <title>Complete genome sequencing of three human clinical isolates of Staphylococcus caprae reveals virulence factors similar to those of S. epidermidis and S. capitis.</title>
        <authorList>
            <person name="Watanabe S."/>
            <person name="Cui L."/>
        </authorList>
    </citation>
    <scope>NUCLEOTIDE SEQUENCE [LARGE SCALE GENOMIC DNA]</scope>
    <source>
        <strain evidence="3 4">JMUB590</strain>
    </source>
</reference>
<name>A0ABN5W921_9STAP</name>
<gene>
    <name evidence="3" type="ORF">JMUB590_0429</name>
</gene>
<keyword evidence="1" id="KW-0408">Iron</keyword>
<evidence type="ECO:0000259" key="2">
    <source>
        <dbReference type="SMART" id="SM00899"/>
    </source>
</evidence>
<dbReference type="GeneID" id="58050200"/>
<dbReference type="SUPFAM" id="SSF50037">
    <property type="entry name" value="C-terminal domain of transcriptional repressors"/>
    <property type="match status" value="1"/>
</dbReference>
<evidence type="ECO:0000313" key="3">
    <source>
        <dbReference type="EMBL" id="BBD91539.1"/>
    </source>
</evidence>
<keyword evidence="4" id="KW-1185">Reference proteome</keyword>
<accession>A0ABN5W921</accession>
<evidence type="ECO:0000256" key="1">
    <source>
        <dbReference type="ARBA" id="ARBA00023004"/>
    </source>
</evidence>
<dbReference type="InterPro" id="IPR008988">
    <property type="entry name" value="Transcriptional_repressor_C"/>
</dbReference>
<dbReference type="InterPro" id="IPR038157">
    <property type="entry name" value="FeoA_core_dom"/>
</dbReference>